<dbReference type="RefSeq" id="WP_089454307.1">
    <property type="nucleotide sequence ID" value="NZ_NKFA01000035.1"/>
</dbReference>
<dbReference type="Proteomes" id="UP000214600">
    <property type="component" value="Unassembled WGS sequence"/>
</dbReference>
<dbReference type="EMBL" id="NKFA01000035">
    <property type="protein sequence ID" value="OXI33427.1"/>
    <property type="molecule type" value="Genomic_DNA"/>
</dbReference>
<gene>
    <name evidence="1" type="ORF">CFB84_39005</name>
</gene>
<name>A0A228HTH3_9BURK</name>
<reference evidence="2" key="1">
    <citation type="submission" date="2017-06" db="EMBL/GenBank/DDBJ databases">
        <authorList>
            <person name="LiPuma J."/>
            <person name="Spilker T."/>
        </authorList>
    </citation>
    <scope>NUCLEOTIDE SEQUENCE [LARGE SCALE GENOMIC DNA]</scope>
    <source>
        <strain evidence="2">AU17325</strain>
    </source>
</reference>
<proteinExistence type="predicted"/>
<reference evidence="1 2" key="2">
    <citation type="submission" date="2017-08" db="EMBL/GenBank/DDBJ databases">
        <title>WGS of novel Burkholderia cepaca complex species.</title>
        <authorList>
            <person name="Lipuma J."/>
            <person name="Spilker T."/>
        </authorList>
    </citation>
    <scope>NUCLEOTIDE SEQUENCE [LARGE SCALE GENOMIC DNA]</scope>
    <source>
        <strain evidence="1 2">AU17325</strain>
    </source>
</reference>
<sequence>MQAEETGIVDARTRHATHSVLRERIVEHIFVGEVMRHLWKRGILNVEILRAEFDASGYDLVMCCGNVMRHVQLKVSRVDGARAQVAINQQLARAPSGCVVWLGVTDDLEITEYRWFGAAPGRPLPDLSGHATARHARANAQGIKAERANQRVLPKGAFEKLADLGETIERLFTIPQANEPHP</sequence>
<protein>
    <recommendedName>
        <fullName evidence="3">DUF4365 domain-containing protein</fullName>
    </recommendedName>
</protein>
<evidence type="ECO:0000313" key="1">
    <source>
        <dbReference type="EMBL" id="OXI33427.1"/>
    </source>
</evidence>
<evidence type="ECO:0008006" key="3">
    <source>
        <dbReference type="Google" id="ProtNLM"/>
    </source>
</evidence>
<dbReference type="AlphaFoldDB" id="A0A228HTH3"/>
<comment type="caution">
    <text evidence="1">The sequence shown here is derived from an EMBL/GenBank/DDBJ whole genome shotgun (WGS) entry which is preliminary data.</text>
</comment>
<organism evidence="1 2">
    <name type="scientific">Burkholderia aenigmatica</name>
    <dbReference type="NCBI Taxonomy" id="2015348"/>
    <lineage>
        <taxon>Bacteria</taxon>
        <taxon>Pseudomonadati</taxon>
        <taxon>Pseudomonadota</taxon>
        <taxon>Betaproteobacteria</taxon>
        <taxon>Burkholderiales</taxon>
        <taxon>Burkholderiaceae</taxon>
        <taxon>Burkholderia</taxon>
        <taxon>Burkholderia cepacia complex</taxon>
    </lineage>
</organism>
<evidence type="ECO:0000313" key="2">
    <source>
        <dbReference type="Proteomes" id="UP000214600"/>
    </source>
</evidence>
<dbReference type="OrthoDB" id="5917942at2"/>
<accession>A0A228HTH3</accession>